<name>A0A3G1B2S7_9ARCH</name>
<dbReference type="STRING" id="1603555.SU86_006310"/>
<keyword evidence="6" id="KW-1185">Reference proteome</keyword>
<dbReference type="Pfam" id="PF02678">
    <property type="entry name" value="Pirin"/>
    <property type="match status" value="1"/>
</dbReference>
<dbReference type="Proteomes" id="UP000266745">
    <property type="component" value="Chromosome"/>
</dbReference>
<feature type="domain" description="Pirin N-terminal" evidence="3">
    <location>
        <begin position="11"/>
        <end position="119"/>
    </location>
</feature>
<feature type="domain" description="Quercetin 2,3-dioxygenase C-terminal cupin" evidence="4">
    <location>
        <begin position="152"/>
        <end position="226"/>
    </location>
</feature>
<dbReference type="SUPFAM" id="SSF51182">
    <property type="entry name" value="RmlC-like cupins"/>
    <property type="match status" value="1"/>
</dbReference>
<comment type="similarity">
    <text evidence="1 2">Belongs to the pirin family.</text>
</comment>
<gene>
    <name evidence="5" type="ORF">SU86_006310</name>
</gene>
<dbReference type="OrthoDB" id="23530at2157"/>
<evidence type="ECO:0008006" key="7">
    <source>
        <dbReference type="Google" id="ProtNLM"/>
    </source>
</evidence>
<dbReference type="AlphaFoldDB" id="A0A3G1B2S7"/>
<accession>A0A3G1B2S7</accession>
<protein>
    <recommendedName>
        <fullName evidence="7">Pirin</fullName>
    </recommendedName>
</protein>
<evidence type="ECO:0000313" key="6">
    <source>
        <dbReference type="Proteomes" id="UP000266745"/>
    </source>
</evidence>
<dbReference type="Pfam" id="PF17954">
    <property type="entry name" value="Pirin_C_2"/>
    <property type="match status" value="1"/>
</dbReference>
<dbReference type="RefSeq" id="WP_048186656.1">
    <property type="nucleotide sequence ID" value="NZ_CP011097.1"/>
</dbReference>
<sequence>MIKIVSNDQNFKTEIDWLISYHHFSFGEHYHPDKTNFGPLRVFNDDIIHPGMGFGFHQHKDMEIITYVTQGTLEHKDSLGNTGTIEAGNIQRMSAGIGVFHSEYNHSKDKPLKLLQIWITPDTKNLKPSWEQKTFLEKDRLDNFFQVIGPANHALKIHQDAEFYISKLTKKTKYQIKQGRQYYLFVITGNITLNNILMKEKDSAEITNETELDVQSDSAEIILIDLPQS</sequence>
<dbReference type="InterPro" id="IPR003829">
    <property type="entry name" value="Pirin_N_dom"/>
</dbReference>
<dbReference type="KEGG" id="tah:SU86_006310"/>
<dbReference type="PANTHER" id="PTHR43212:SF3">
    <property type="entry name" value="QUERCETIN 2,3-DIOXYGENASE"/>
    <property type="match status" value="1"/>
</dbReference>
<evidence type="ECO:0000256" key="1">
    <source>
        <dbReference type="ARBA" id="ARBA00008416"/>
    </source>
</evidence>
<evidence type="ECO:0000259" key="3">
    <source>
        <dbReference type="Pfam" id="PF02678"/>
    </source>
</evidence>
<evidence type="ECO:0000256" key="2">
    <source>
        <dbReference type="RuleBase" id="RU003457"/>
    </source>
</evidence>
<dbReference type="InterPro" id="IPR041602">
    <property type="entry name" value="Quercetinase_C"/>
</dbReference>
<evidence type="ECO:0000313" key="5">
    <source>
        <dbReference type="EMBL" id="AJZ76047.1"/>
    </source>
</evidence>
<proteinExistence type="inferred from homology"/>
<dbReference type="InterPro" id="IPR011051">
    <property type="entry name" value="RmlC_Cupin_sf"/>
</dbReference>
<dbReference type="CDD" id="cd02910">
    <property type="entry name" value="cupin_Yhhw_N"/>
    <property type="match status" value="1"/>
</dbReference>
<dbReference type="InterPro" id="IPR012093">
    <property type="entry name" value="Pirin"/>
</dbReference>
<dbReference type="InterPro" id="IPR014710">
    <property type="entry name" value="RmlC-like_jellyroll"/>
</dbReference>
<dbReference type="GeneID" id="24874162"/>
<dbReference type="PANTHER" id="PTHR43212">
    <property type="entry name" value="QUERCETIN 2,3-DIOXYGENASE"/>
    <property type="match status" value="1"/>
</dbReference>
<dbReference type="EMBL" id="CP011097">
    <property type="protein sequence ID" value="AJZ76047.1"/>
    <property type="molecule type" value="Genomic_DNA"/>
</dbReference>
<reference evidence="5 6" key="1">
    <citation type="journal article" date="2016" name="Sci. Rep.">
        <title>A novel ammonia-oxidizing archaeon from wastewater treatment plant: Its enrichment, physiological and genomic characteristics.</title>
        <authorList>
            <person name="Li Y."/>
            <person name="Ding K."/>
            <person name="Wen X."/>
            <person name="Zhang B."/>
            <person name="Shen B."/>
            <person name="Yang Y."/>
        </authorList>
    </citation>
    <scope>NUCLEOTIDE SEQUENCE [LARGE SCALE GENOMIC DNA]</scope>
    <source>
        <strain evidence="5 6">SAT1</strain>
    </source>
</reference>
<dbReference type="Gene3D" id="2.60.120.10">
    <property type="entry name" value="Jelly Rolls"/>
    <property type="match status" value="2"/>
</dbReference>
<dbReference type="PIRSF" id="PIRSF006232">
    <property type="entry name" value="Pirin"/>
    <property type="match status" value="1"/>
</dbReference>
<evidence type="ECO:0000259" key="4">
    <source>
        <dbReference type="Pfam" id="PF17954"/>
    </source>
</evidence>
<organism evidence="5 6">
    <name type="scientific">Candidatus Nitrosotenuis cloacae</name>
    <dbReference type="NCBI Taxonomy" id="1603555"/>
    <lineage>
        <taxon>Archaea</taxon>
        <taxon>Nitrososphaerota</taxon>
        <taxon>Candidatus Nitrosotenuis</taxon>
    </lineage>
</organism>